<keyword evidence="5" id="KW-0862">Zinc</keyword>
<evidence type="ECO:0000259" key="6">
    <source>
        <dbReference type="SMART" id="SM00849"/>
    </source>
</evidence>
<protein>
    <submittedName>
        <fullName evidence="7">N-acyl homoserine lactonase family protein</fullName>
    </submittedName>
</protein>
<evidence type="ECO:0000256" key="4">
    <source>
        <dbReference type="ARBA" id="ARBA00022801"/>
    </source>
</evidence>
<sequence length="290" mass="32598">MKKILILLTLAITFTACKDSKKSLEDTNNVAAKQTVPIQLFVFDGGTVQVNALEIFSEDDLYKGESKTFADMFFVIKHPEGNLLWDAGLSERFIGRAPFTTPNGAFTLSRQKGLDEQLKTIGLTTEDFKYIALSHTHFDHSGSASKLSHATWLVQQSEYDFVTSEVQQKEAPDNYNAIKDLKNIKKINGDFDVFNDGKVIIKSTPGHTPGHQSLFLELEQEGPILLTGDLYHFEENRSNKIVPSFNHSSENTKQSMEVFETFAENKKAKVIIQHSIKDFNSLNHAPEPIQ</sequence>
<feature type="domain" description="Metallo-beta-lactamase" evidence="6">
    <location>
        <begin position="69"/>
        <end position="274"/>
    </location>
</feature>
<dbReference type="InterPro" id="IPR036866">
    <property type="entry name" value="RibonucZ/Hydroxyglut_hydro"/>
</dbReference>
<dbReference type="SMART" id="SM00849">
    <property type="entry name" value="Lactamase_B"/>
    <property type="match status" value="1"/>
</dbReference>
<evidence type="ECO:0000313" key="8">
    <source>
        <dbReference type="Proteomes" id="UP000605013"/>
    </source>
</evidence>
<dbReference type="PROSITE" id="PS51257">
    <property type="entry name" value="PROKAR_LIPOPROTEIN"/>
    <property type="match status" value="1"/>
</dbReference>
<dbReference type="RefSeq" id="WP_203001136.1">
    <property type="nucleotide sequence ID" value="NZ_JAEMEF010000012.1"/>
</dbReference>
<evidence type="ECO:0000256" key="5">
    <source>
        <dbReference type="ARBA" id="ARBA00022833"/>
    </source>
</evidence>
<dbReference type="Pfam" id="PF00753">
    <property type="entry name" value="Lactamase_B"/>
    <property type="match status" value="1"/>
</dbReference>
<keyword evidence="8" id="KW-1185">Reference proteome</keyword>
<keyword evidence="3" id="KW-0479">Metal-binding</keyword>
<name>A0ABS1WNE7_9FLAO</name>
<dbReference type="InterPro" id="IPR001279">
    <property type="entry name" value="Metallo-B-lactamas"/>
</dbReference>
<reference evidence="7 8" key="1">
    <citation type="submission" date="2020-12" db="EMBL/GenBank/DDBJ databases">
        <title>Olleya sediminilitoris sp. nov., isolated from a tidal flat.</title>
        <authorList>
            <person name="Park S."/>
            <person name="Yoon J.-H."/>
        </authorList>
    </citation>
    <scope>NUCLEOTIDE SEQUENCE [LARGE SCALE GENOMIC DNA]</scope>
    <source>
        <strain evidence="7 8">YSTF-M6</strain>
    </source>
</reference>
<proteinExistence type="inferred from homology"/>
<dbReference type="Proteomes" id="UP000605013">
    <property type="component" value="Unassembled WGS sequence"/>
</dbReference>
<dbReference type="Gene3D" id="3.60.15.10">
    <property type="entry name" value="Ribonuclease Z/Hydroxyacylglutathione hydrolase-like"/>
    <property type="match status" value="1"/>
</dbReference>
<comment type="caution">
    <text evidence="7">The sequence shown here is derived from an EMBL/GenBank/DDBJ whole genome shotgun (WGS) entry which is preliminary data.</text>
</comment>
<comment type="similarity">
    <text evidence="2">Belongs to the metallo-beta-lactamase superfamily.</text>
</comment>
<dbReference type="CDD" id="cd07729">
    <property type="entry name" value="AHL_lactonase_MBL-fold"/>
    <property type="match status" value="1"/>
</dbReference>
<keyword evidence="4" id="KW-0378">Hydrolase</keyword>
<evidence type="ECO:0000313" key="7">
    <source>
        <dbReference type="EMBL" id="MBL7560649.1"/>
    </source>
</evidence>
<dbReference type="SUPFAM" id="SSF56281">
    <property type="entry name" value="Metallo-hydrolase/oxidoreductase"/>
    <property type="match status" value="1"/>
</dbReference>
<dbReference type="EMBL" id="JAEMEF010000012">
    <property type="protein sequence ID" value="MBL7560649.1"/>
    <property type="molecule type" value="Genomic_DNA"/>
</dbReference>
<dbReference type="InterPro" id="IPR051013">
    <property type="entry name" value="MBL_superfamily_lactonases"/>
</dbReference>
<comment type="cofactor">
    <cofactor evidence="1">
        <name>Zn(2+)</name>
        <dbReference type="ChEBI" id="CHEBI:29105"/>
    </cofactor>
</comment>
<accession>A0ABS1WNE7</accession>
<organism evidence="7 8">
    <name type="scientific">Olleya sediminilitoris</name>
    <dbReference type="NCBI Taxonomy" id="2795739"/>
    <lineage>
        <taxon>Bacteria</taxon>
        <taxon>Pseudomonadati</taxon>
        <taxon>Bacteroidota</taxon>
        <taxon>Flavobacteriia</taxon>
        <taxon>Flavobacteriales</taxon>
        <taxon>Flavobacteriaceae</taxon>
    </lineage>
</organism>
<evidence type="ECO:0000256" key="1">
    <source>
        <dbReference type="ARBA" id="ARBA00001947"/>
    </source>
</evidence>
<gene>
    <name evidence="7" type="ORF">JAO71_12645</name>
</gene>
<dbReference type="PANTHER" id="PTHR42978">
    <property type="entry name" value="QUORUM-QUENCHING LACTONASE YTNP-RELATED-RELATED"/>
    <property type="match status" value="1"/>
</dbReference>
<evidence type="ECO:0000256" key="2">
    <source>
        <dbReference type="ARBA" id="ARBA00007749"/>
    </source>
</evidence>
<dbReference type="PANTHER" id="PTHR42978:SF2">
    <property type="entry name" value="102 KBASES UNSTABLE REGION: FROM 1 TO 119443"/>
    <property type="match status" value="1"/>
</dbReference>
<evidence type="ECO:0000256" key="3">
    <source>
        <dbReference type="ARBA" id="ARBA00022723"/>
    </source>
</evidence>